<dbReference type="AlphaFoldDB" id="A0A4Y7RFH8"/>
<organism evidence="3 4">
    <name type="scientific">Pelotomaculum schinkii</name>
    <dbReference type="NCBI Taxonomy" id="78350"/>
    <lineage>
        <taxon>Bacteria</taxon>
        <taxon>Bacillati</taxon>
        <taxon>Bacillota</taxon>
        <taxon>Clostridia</taxon>
        <taxon>Eubacteriales</taxon>
        <taxon>Desulfotomaculaceae</taxon>
        <taxon>Pelotomaculum</taxon>
    </lineage>
</organism>
<name>A0A4Y7RFH8_9FIRM</name>
<keyword evidence="2" id="KW-0238">DNA-binding</keyword>
<protein>
    <recommendedName>
        <fullName evidence="5">Type I restriction modification DNA specificity domain protein</fullName>
    </recommendedName>
</protein>
<dbReference type="SUPFAM" id="SSF116734">
    <property type="entry name" value="DNA methylase specificity domain"/>
    <property type="match status" value="1"/>
</dbReference>
<evidence type="ECO:0000313" key="4">
    <source>
        <dbReference type="Proteomes" id="UP000298324"/>
    </source>
</evidence>
<evidence type="ECO:0008006" key="5">
    <source>
        <dbReference type="Google" id="ProtNLM"/>
    </source>
</evidence>
<dbReference type="Gene3D" id="3.90.220.20">
    <property type="entry name" value="DNA methylase specificity domains"/>
    <property type="match status" value="1"/>
</dbReference>
<evidence type="ECO:0000313" key="3">
    <source>
        <dbReference type="EMBL" id="TEB07755.1"/>
    </source>
</evidence>
<dbReference type="GO" id="GO:0003677">
    <property type="term" value="F:DNA binding"/>
    <property type="evidence" value="ECO:0007669"/>
    <property type="project" value="UniProtKB-KW"/>
</dbReference>
<dbReference type="RefSeq" id="WP_190239566.1">
    <property type="nucleotide sequence ID" value="NZ_QFGA01000001.1"/>
</dbReference>
<dbReference type="GO" id="GO:0009307">
    <property type="term" value="P:DNA restriction-modification system"/>
    <property type="evidence" value="ECO:0007669"/>
    <property type="project" value="UniProtKB-KW"/>
</dbReference>
<evidence type="ECO:0000256" key="2">
    <source>
        <dbReference type="ARBA" id="ARBA00023125"/>
    </source>
</evidence>
<reference evidence="3 4" key="1">
    <citation type="journal article" date="2018" name="Environ. Microbiol.">
        <title>Novel energy conservation strategies and behaviour of Pelotomaculum schinkii driving syntrophic propionate catabolism.</title>
        <authorList>
            <person name="Hidalgo-Ahumada C.A.P."/>
            <person name="Nobu M.K."/>
            <person name="Narihiro T."/>
            <person name="Tamaki H."/>
            <person name="Liu W.T."/>
            <person name="Kamagata Y."/>
            <person name="Stams A.J.M."/>
            <person name="Imachi H."/>
            <person name="Sousa D.Z."/>
        </authorList>
    </citation>
    <scope>NUCLEOTIDE SEQUENCE [LARGE SCALE GENOMIC DNA]</scope>
    <source>
        <strain evidence="3 4">HH</strain>
    </source>
</reference>
<proteinExistence type="predicted"/>
<keyword evidence="4" id="KW-1185">Reference proteome</keyword>
<accession>A0A4Y7RFH8</accession>
<gene>
    <name evidence="3" type="ORF">Psch_01310</name>
</gene>
<dbReference type="Proteomes" id="UP000298324">
    <property type="component" value="Unassembled WGS sequence"/>
</dbReference>
<sequence>MTAFKDVKLGKIADILNGIPDSKQLESANKANMITYNFIQPNHLGIFNNIQSVSEIKRTTPVDENYFIRKNDILLKRLNPDAATLINEDISNTTFSSNLFVIRVFKDYCPSYIACLLENHGITWLNGNIVGSIAPIKSISIKALAELDIPVIEYKKQEAIGQMWLLCKKRKQLMINLIAEDQRLMAAAIKNITEKNVRGGQNDGDYQKRY</sequence>
<comment type="caution">
    <text evidence="3">The sequence shown here is derived from an EMBL/GenBank/DDBJ whole genome shotgun (WGS) entry which is preliminary data.</text>
</comment>
<dbReference type="EMBL" id="QFGA01000001">
    <property type="protein sequence ID" value="TEB07755.1"/>
    <property type="molecule type" value="Genomic_DNA"/>
</dbReference>
<dbReference type="InterPro" id="IPR044946">
    <property type="entry name" value="Restrct_endonuc_typeI_TRD_sf"/>
</dbReference>
<evidence type="ECO:0000256" key="1">
    <source>
        <dbReference type="ARBA" id="ARBA00022747"/>
    </source>
</evidence>
<keyword evidence="1" id="KW-0680">Restriction system</keyword>